<dbReference type="Proteomes" id="UP000006671">
    <property type="component" value="Unassembled WGS sequence"/>
</dbReference>
<dbReference type="GeneID" id="8853974"/>
<name>D2VW41_NAEGR</name>
<feature type="compositionally biased region" description="Polar residues" evidence="1">
    <location>
        <begin position="50"/>
        <end position="96"/>
    </location>
</feature>
<accession>D2VW41</accession>
<dbReference type="RefSeq" id="XP_002671693.1">
    <property type="nucleotide sequence ID" value="XM_002671647.1"/>
</dbReference>
<evidence type="ECO:0000313" key="2">
    <source>
        <dbReference type="EMBL" id="EFC38949.1"/>
    </source>
</evidence>
<feature type="region of interest" description="Disordered" evidence="1">
    <location>
        <begin position="115"/>
        <end position="137"/>
    </location>
</feature>
<dbReference type="KEGG" id="ngr:NAEGRDRAFT_73240"/>
<keyword evidence="3" id="KW-1185">Reference proteome</keyword>
<feature type="compositionally biased region" description="Basic residues" evidence="1">
    <location>
        <begin position="115"/>
        <end position="126"/>
    </location>
</feature>
<proteinExistence type="predicted"/>
<protein>
    <submittedName>
        <fullName evidence="2">Predicted protein</fullName>
    </submittedName>
</protein>
<feature type="region of interest" description="Disordered" evidence="1">
    <location>
        <begin position="44"/>
        <end position="96"/>
    </location>
</feature>
<sequence>MKTNSMDRLFDNLMRLYLTLLAETQTNLEQIQVDKTISASNPQVLEENQKVSTQTSYETSNVDNDSNNVICDTISQSEPLPSNRNESSSTDHTNNRTELNFVIVSASTISEKCYSKVKRGRGRPRKNTLNNNNNTNK</sequence>
<dbReference type="EMBL" id="GG738903">
    <property type="protein sequence ID" value="EFC38949.1"/>
    <property type="molecule type" value="Genomic_DNA"/>
</dbReference>
<dbReference type="VEuPathDB" id="AmoebaDB:NAEGRDRAFT_73240"/>
<feature type="compositionally biased region" description="Low complexity" evidence="1">
    <location>
        <begin position="127"/>
        <end position="137"/>
    </location>
</feature>
<evidence type="ECO:0000256" key="1">
    <source>
        <dbReference type="SAM" id="MobiDB-lite"/>
    </source>
</evidence>
<organism evidence="3">
    <name type="scientific">Naegleria gruberi</name>
    <name type="common">Amoeba</name>
    <dbReference type="NCBI Taxonomy" id="5762"/>
    <lineage>
        <taxon>Eukaryota</taxon>
        <taxon>Discoba</taxon>
        <taxon>Heterolobosea</taxon>
        <taxon>Tetramitia</taxon>
        <taxon>Eutetramitia</taxon>
        <taxon>Vahlkampfiidae</taxon>
        <taxon>Naegleria</taxon>
    </lineage>
</organism>
<dbReference type="AlphaFoldDB" id="D2VW41"/>
<dbReference type="InParanoid" id="D2VW41"/>
<reference evidence="2 3" key="1">
    <citation type="journal article" date="2010" name="Cell">
        <title>The genome of Naegleria gruberi illuminates early eukaryotic versatility.</title>
        <authorList>
            <person name="Fritz-Laylin L.K."/>
            <person name="Prochnik S.E."/>
            <person name="Ginger M.L."/>
            <person name="Dacks J.B."/>
            <person name="Carpenter M.L."/>
            <person name="Field M.C."/>
            <person name="Kuo A."/>
            <person name="Paredez A."/>
            <person name="Chapman J."/>
            <person name="Pham J."/>
            <person name="Shu S."/>
            <person name="Neupane R."/>
            <person name="Cipriano M."/>
            <person name="Mancuso J."/>
            <person name="Tu H."/>
            <person name="Salamov A."/>
            <person name="Lindquist E."/>
            <person name="Shapiro H."/>
            <person name="Lucas S."/>
            <person name="Grigoriev I.V."/>
            <person name="Cande W.Z."/>
            <person name="Fulton C."/>
            <person name="Rokhsar D.S."/>
            <person name="Dawson S.C."/>
        </authorList>
    </citation>
    <scope>NUCLEOTIDE SEQUENCE [LARGE SCALE GENOMIC DNA]</scope>
    <source>
        <strain evidence="2 3">NEG-M</strain>
    </source>
</reference>
<evidence type="ECO:0000313" key="3">
    <source>
        <dbReference type="Proteomes" id="UP000006671"/>
    </source>
</evidence>
<gene>
    <name evidence="2" type="ORF">NAEGRDRAFT_73240</name>
</gene>